<dbReference type="PANTHER" id="PTHR23113:SF193">
    <property type="entry name" value="RAS-SPECIFIC GUANINE NUCLEOTIDE-RELEASING FACTOR 1"/>
    <property type="match status" value="1"/>
</dbReference>
<dbReference type="Gene3D" id="1.20.900.10">
    <property type="entry name" value="Dbl homology (DH) domain"/>
    <property type="match status" value="1"/>
</dbReference>
<dbReference type="InterPro" id="IPR036964">
    <property type="entry name" value="RASGEF_cat_dom_sf"/>
</dbReference>
<gene>
    <name evidence="7" type="ORF">H4Q32_013913</name>
</gene>
<dbReference type="PROSITE" id="PS00741">
    <property type="entry name" value="DH_1"/>
    <property type="match status" value="1"/>
</dbReference>
<dbReference type="InterPro" id="IPR001849">
    <property type="entry name" value="PH_domain"/>
</dbReference>
<feature type="domain" description="DH" evidence="6">
    <location>
        <begin position="111"/>
        <end position="281"/>
    </location>
</feature>
<dbReference type="Pfam" id="PF00621">
    <property type="entry name" value="RhoGEF"/>
    <property type="match status" value="1"/>
</dbReference>
<dbReference type="InterPro" id="IPR000219">
    <property type="entry name" value="DH_dom"/>
</dbReference>
<dbReference type="InterPro" id="IPR023578">
    <property type="entry name" value="Ras_GEF_dom_sf"/>
</dbReference>
<dbReference type="SMART" id="SM00147">
    <property type="entry name" value="RasGEF"/>
    <property type="match status" value="1"/>
</dbReference>
<keyword evidence="8" id="KW-1185">Reference proteome</keyword>
<dbReference type="InterPro" id="IPR035899">
    <property type="entry name" value="DBL_dom_sf"/>
</dbReference>
<dbReference type="SUPFAM" id="SSF48065">
    <property type="entry name" value="DBL homology domain (DH-domain)"/>
    <property type="match status" value="1"/>
</dbReference>
<evidence type="ECO:0000256" key="1">
    <source>
        <dbReference type="ARBA" id="ARBA00022658"/>
    </source>
</evidence>
<dbReference type="PROSITE" id="PS50010">
    <property type="entry name" value="DH_2"/>
    <property type="match status" value="1"/>
</dbReference>
<name>A0ABQ8LTM1_LABRO</name>
<dbReference type="EMBL" id="JACTAM010000018">
    <property type="protein sequence ID" value="KAI2653611.1"/>
    <property type="molecule type" value="Genomic_DNA"/>
</dbReference>
<evidence type="ECO:0000313" key="8">
    <source>
        <dbReference type="Proteomes" id="UP000830375"/>
    </source>
</evidence>
<dbReference type="Pfam" id="PF00617">
    <property type="entry name" value="RasGEF"/>
    <property type="match status" value="1"/>
</dbReference>
<protein>
    <submittedName>
        <fullName evidence="7">Ras-specific guanine nucleotide-releasing factor 1</fullName>
    </submittedName>
</protein>
<dbReference type="PROSITE" id="PS50096">
    <property type="entry name" value="IQ"/>
    <property type="match status" value="1"/>
</dbReference>
<dbReference type="PROSITE" id="PS50003">
    <property type="entry name" value="PH_DOMAIN"/>
    <property type="match status" value="2"/>
</dbReference>
<comment type="caution">
    <text evidence="7">The sequence shown here is derived from an EMBL/GenBank/DDBJ whole genome shotgun (WGS) entry which is preliminary data.</text>
</comment>
<feature type="region of interest" description="Disordered" evidence="3">
    <location>
        <begin position="689"/>
        <end position="715"/>
    </location>
</feature>
<dbReference type="CDD" id="cd00160">
    <property type="entry name" value="RhoGEF"/>
    <property type="match status" value="1"/>
</dbReference>
<dbReference type="SUPFAM" id="SSF50729">
    <property type="entry name" value="PH domain-like"/>
    <property type="match status" value="1"/>
</dbReference>
<dbReference type="SMART" id="SM00325">
    <property type="entry name" value="RhoGEF"/>
    <property type="match status" value="1"/>
</dbReference>
<feature type="domain" description="Ras-GEF" evidence="5">
    <location>
        <begin position="959"/>
        <end position="1150"/>
    </location>
</feature>
<keyword evidence="1 2" id="KW-0344">Guanine-nucleotide releasing factor</keyword>
<dbReference type="InterPro" id="IPR011993">
    <property type="entry name" value="PH-like_dom_sf"/>
</dbReference>
<dbReference type="Proteomes" id="UP000830375">
    <property type="component" value="Unassembled WGS sequence"/>
</dbReference>
<evidence type="ECO:0000313" key="7">
    <source>
        <dbReference type="EMBL" id="KAI2653611.1"/>
    </source>
</evidence>
<dbReference type="Gene3D" id="2.30.29.30">
    <property type="entry name" value="Pleckstrin-homology domain (PH domain)/Phosphotyrosine-binding domain (PTB)"/>
    <property type="match status" value="1"/>
</dbReference>
<feature type="domain" description="PH" evidence="4">
    <location>
        <begin position="322"/>
        <end position="441"/>
    </location>
</feature>
<dbReference type="InterPro" id="IPR000651">
    <property type="entry name" value="Ras-like_Gua-exchang_fac_N"/>
</dbReference>
<dbReference type="PROSITE" id="PS50009">
    <property type="entry name" value="RASGEF_CAT"/>
    <property type="match status" value="1"/>
</dbReference>
<dbReference type="Gene3D" id="1.20.870.10">
    <property type="entry name" value="Son of sevenless (SoS) protein Chain: S domain 1"/>
    <property type="match status" value="2"/>
</dbReference>
<dbReference type="InterPro" id="IPR001331">
    <property type="entry name" value="GDS_CDC24_CS"/>
</dbReference>
<dbReference type="Gene3D" id="1.10.840.10">
    <property type="entry name" value="Ras guanine-nucleotide exchange factors catalytic domain"/>
    <property type="match status" value="2"/>
</dbReference>
<dbReference type="InterPro" id="IPR008937">
    <property type="entry name" value="Ras-like_GEF"/>
</dbReference>
<dbReference type="SMART" id="SM00233">
    <property type="entry name" value="PH"/>
    <property type="match status" value="1"/>
</dbReference>
<evidence type="ECO:0000259" key="6">
    <source>
        <dbReference type="PROSITE" id="PS50010"/>
    </source>
</evidence>
<dbReference type="SMART" id="SM00229">
    <property type="entry name" value="RasGEFN"/>
    <property type="match status" value="2"/>
</dbReference>
<dbReference type="PANTHER" id="PTHR23113">
    <property type="entry name" value="GUANINE NUCLEOTIDE EXCHANGE FACTOR"/>
    <property type="match status" value="1"/>
</dbReference>
<dbReference type="Pfam" id="PF00618">
    <property type="entry name" value="RasGEF_N"/>
    <property type="match status" value="1"/>
</dbReference>
<evidence type="ECO:0000259" key="5">
    <source>
        <dbReference type="PROSITE" id="PS50009"/>
    </source>
</evidence>
<sequence>MHSQSSVRKIKEVEVRSSLFLVFLYYFTVSFNHENQKALELRTEDVKDCDEWVAAISHARLQRCSKTMRRFSRIPPLHLVQSFLRGWMCRRKWKTIIQDYIRSPHAESMRKRNQVVFSMLEAEAEYVQQLHILVNNFLRPLRMAASSKKPPITHDDIFYQGLKARIASWPTLVLADLFDILLPMLNIYQEFVRNHQYSLQILAHCKQNRDFDKLLKQYEAKPDCEERTLETFLTYPMFQIPRYILTLHELLAHTPHEHVERNSLDYAKSKLEELSRIMHDEVSETENIRKNLAIERMIVEGCEILLDTSQTFVRQGSLIQVPMSEKGKITRGRLGSLSLKKEGERQCFLFSKHLIICTRGSGGKLHLTKNGVVSLIDCTLIEEPEGTDDESKSDKSGQDMEHLDFKIVVEPKDSQSFTIILVASSRQEKSAWTNNIRCNGLMMNAFEENSKMMNSCKVLQIRYASVERLLERLTDLRFLSIDFLNTFLHSYRVFTSADVVLDKLITIYKRPISAIPARSNWALLHRLRACLTKASQRGSVAITLATGHSAAGPHPPPMPHLRDEIFSVHVLQPERPLSLSLSFACALYFRLAFCVSSSGWLRRRRSRQIGKSRGPPTHPQPVAPTLPWADCMAVMPPQTSPAQLPCLSSNGHPDCHKRGYFCAGMTCRGGSISLELFFASSQNNKLLYGEPPKSPRASRKFSSPPPLAITKTSSPNRRRKLSLNIPIITGGKALDLAALSCSSNGYASMYSTMSPFSKTTLDINKLYVSSPITSKIADEGEGKTDKADEVSLGKQEFSLFSYNNGMVMSSCRELDNNRSALSAASAFAIATAGANEGTPTKEKYRRMSLASTGFPTDQRNGDKEFVIRRAATNRVLNVLRHWVSKHSQDFETNTELKMKVISFLEEVMHDPELLTQERKAAANIIRTLTQEDPGDNQICLEEVLQMAEGGKSEPFENHSALEIAEQLTLLDHLVFKGWMKNDKNEKTPYIMKTTKHFNDISDLIATEILRSEDVNIRVAVIEKWVAVADICRCLHNYNAVLEITSSLNRSSIFRLKKTWLKVSKQTKTVIDKLQKLVSSEGRFKNLREALKNCDPPCISHIIREIRQFQQTAYKIDYQPKAALYLLDRSSVMDEEGLYEASLRIEPKVPN</sequence>
<dbReference type="SUPFAM" id="SSF48366">
    <property type="entry name" value="Ras GEF"/>
    <property type="match status" value="1"/>
</dbReference>
<feature type="domain" description="PH" evidence="4">
    <location>
        <begin position="1"/>
        <end position="61"/>
    </location>
</feature>
<dbReference type="InterPro" id="IPR001895">
    <property type="entry name" value="RASGEF_cat_dom"/>
</dbReference>
<proteinExistence type="predicted"/>
<evidence type="ECO:0000259" key="4">
    <source>
        <dbReference type="PROSITE" id="PS50003"/>
    </source>
</evidence>
<reference evidence="7 8" key="1">
    <citation type="submission" date="2022-01" db="EMBL/GenBank/DDBJ databases">
        <title>A high-quality chromosome-level genome assembly of rohu carp, Labeo rohita.</title>
        <authorList>
            <person name="Arick M.A. II"/>
            <person name="Hsu C.-Y."/>
            <person name="Magbanua Z."/>
            <person name="Pechanova O."/>
            <person name="Grover C."/>
            <person name="Miller E."/>
            <person name="Thrash A."/>
            <person name="Ezzel L."/>
            <person name="Alam S."/>
            <person name="Benzie J."/>
            <person name="Hamilton M."/>
            <person name="Karsi A."/>
            <person name="Lawrence M.L."/>
            <person name="Peterson D.G."/>
        </authorList>
    </citation>
    <scope>NUCLEOTIDE SEQUENCE [LARGE SCALE GENOMIC DNA]</scope>
    <source>
        <strain evidence="8">BAU-BD-2019</strain>
        <tissue evidence="7">Blood</tissue>
    </source>
</reference>
<accession>A0ABQ8LTM1</accession>
<evidence type="ECO:0000256" key="2">
    <source>
        <dbReference type="PROSITE-ProRule" id="PRU00168"/>
    </source>
</evidence>
<dbReference type="CDD" id="cd06224">
    <property type="entry name" value="REM"/>
    <property type="match status" value="1"/>
</dbReference>
<evidence type="ECO:0000256" key="3">
    <source>
        <dbReference type="SAM" id="MobiDB-lite"/>
    </source>
</evidence>
<organism evidence="7 8">
    <name type="scientific">Labeo rohita</name>
    <name type="common">Indian major carp</name>
    <name type="synonym">Cyprinus rohita</name>
    <dbReference type="NCBI Taxonomy" id="84645"/>
    <lineage>
        <taxon>Eukaryota</taxon>
        <taxon>Metazoa</taxon>
        <taxon>Chordata</taxon>
        <taxon>Craniata</taxon>
        <taxon>Vertebrata</taxon>
        <taxon>Euteleostomi</taxon>
        <taxon>Actinopterygii</taxon>
        <taxon>Neopterygii</taxon>
        <taxon>Teleostei</taxon>
        <taxon>Ostariophysi</taxon>
        <taxon>Cypriniformes</taxon>
        <taxon>Cyprinidae</taxon>
        <taxon>Labeoninae</taxon>
        <taxon>Labeonini</taxon>
        <taxon>Labeo</taxon>
    </lineage>
</organism>
<dbReference type="Pfam" id="PF00169">
    <property type="entry name" value="PH"/>
    <property type="match status" value="1"/>
</dbReference>